<dbReference type="PANTHER" id="PTHR30012">
    <property type="entry name" value="GENERAL SECRETION PATHWAY PROTEIN"/>
    <property type="match status" value="1"/>
</dbReference>
<evidence type="ECO:0000313" key="11">
    <source>
        <dbReference type="Proteomes" id="UP000620266"/>
    </source>
</evidence>
<gene>
    <name evidence="10" type="primary">pilC</name>
    <name evidence="10" type="ORF">GCM10007205_16360</name>
</gene>
<feature type="transmembrane region" description="Helical" evidence="8">
    <location>
        <begin position="383"/>
        <end position="403"/>
    </location>
</feature>
<name>A0A8J2XY17_9BURK</name>
<evidence type="ECO:0000256" key="6">
    <source>
        <dbReference type="ARBA" id="ARBA00022989"/>
    </source>
</evidence>
<reference evidence="10" key="1">
    <citation type="journal article" date="2014" name="Int. J. Syst. Evol. Microbiol.">
        <title>Complete genome sequence of Corynebacterium casei LMG S-19264T (=DSM 44701T), isolated from a smear-ripened cheese.</title>
        <authorList>
            <consortium name="US DOE Joint Genome Institute (JGI-PGF)"/>
            <person name="Walter F."/>
            <person name="Albersmeier A."/>
            <person name="Kalinowski J."/>
            <person name="Ruckert C."/>
        </authorList>
    </citation>
    <scope>NUCLEOTIDE SEQUENCE</scope>
    <source>
        <strain evidence="10">CCM 7086</strain>
    </source>
</reference>
<dbReference type="PRINTS" id="PR00812">
    <property type="entry name" value="BCTERIALGSPF"/>
</dbReference>
<comment type="subcellular location">
    <subcellularLocation>
        <location evidence="1">Cell inner membrane</location>
        <topology evidence="1">Multi-pass membrane protein</topology>
    </subcellularLocation>
</comment>
<feature type="transmembrane region" description="Helical" evidence="8">
    <location>
        <begin position="176"/>
        <end position="198"/>
    </location>
</feature>
<keyword evidence="4" id="KW-0997">Cell inner membrane</keyword>
<keyword evidence="11" id="KW-1185">Reference proteome</keyword>
<evidence type="ECO:0000313" key="10">
    <source>
        <dbReference type="EMBL" id="GGC07995.1"/>
    </source>
</evidence>
<keyword evidence="5 8" id="KW-0812">Transmembrane</keyword>
<dbReference type="Pfam" id="PF00482">
    <property type="entry name" value="T2SSF"/>
    <property type="match status" value="2"/>
</dbReference>
<reference evidence="10" key="2">
    <citation type="submission" date="2020-09" db="EMBL/GenBank/DDBJ databases">
        <authorList>
            <person name="Sun Q."/>
            <person name="Sedlacek I."/>
        </authorList>
    </citation>
    <scope>NUCLEOTIDE SEQUENCE</scope>
    <source>
        <strain evidence="10">CCM 7086</strain>
    </source>
</reference>
<dbReference type="RefSeq" id="WP_188395731.1">
    <property type="nucleotide sequence ID" value="NZ_BMCG01000003.1"/>
</dbReference>
<dbReference type="GO" id="GO:0015628">
    <property type="term" value="P:protein secretion by the type II secretion system"/>
    <property type="evidence" value="ECO:0007669"/>
    <property type="project" value="TreeGrafter"/>
</dbReference>
<sequence>MATSARRTGSAALVKESVFAWEGKDKAGKIVRGEIRAGGEAIVNATLRRQGVLVTKVKKKTYRSGKKVSDKDITLFTRQLATMMKAGVPLLQSFDIVAKGNDNPAVSKLVQDIRADVETGTSLNQAFRKFPLYFDPLFCNLVAAGEQAGILEDLLTRLAVYKEKTLAIKGKIKSAMFYPISILAVAFVVTAVIMIWVVPAFKGVFTSFGADLPAPTLMVMAISDFFVANWYLIFGLLFAGLYLFFQSWKRSLRMQQFMDRLLLRLPIFGPVIRKATIARWTRTLSTMFAAGVPLVESLDSVGGASGNAVYLDATRRIQTEVSTGTSLTAAMQNADVFPNMVTQMVSIGEESGSLDSMLGKVADFYEEEVDEAVASLSSLMEPLIMVILGVLIGGLVIAMYLPIFKLGSVV</sequence>
<keyword evidence="6 8" id="KW-1133">Transmembrane helix</keyword>
<evidence type="ECO:0000256" key="4">
    <source>
        <dbReference type="ARBA" id="ARBA00022519"/>
    </source>
</evidence>
<evidence type="ECO:0000256" key="5">
    <source>
        <dbReference type="ARBA" id="ARBA00022692"/>
    </source>
</evidence>
<organism evidence="10 11">
    <name type="scientific">Oxalicibacterium flavum</name>
    <dbReference type="NCBI Taxonomy" id="179467"/>
    <lineage>
        <taxon>Bacteria</taxon>
        <taxon>Pseudomonadati</taxon>
        <taxon>Pseudomonadota</taxon>
        <taxon>Betaproteobacteria</taxon>
        <taxon>Burkholderiales</taxon>
        <taxon>Oxalobacteraceae</taxon>
        <taxon>Oxalicibacterium</taxon>
    </lineage>
</organism>
<dbReference type="FunFam" id="1.20.81.30:FF:000001">
    <property type="entry name" value="Type II secretion system protein F"/>
    <property type="match status" value="2"/>
</dbReference>
<feature type="transmembrane region" description="Helical" evidence="8">
    <location>
        <begin position="218"/>
        <end position="245"/>
    </location>
</feature>
<feature type="domain" description="Type II secretion system protein GspF" evidence="9">
    <location>
        <begin position="280"/>
        <end position="402"/>
    </location>
</feature>
<dbReference type="EMBL" id="BMCG01000003">
    <property type="protein sequence ID" value="GGC07995.1"/>
    <property type="molecule type" value="Genomic_DNA"/>
</dbReference>
<protein>
    <submittedName>
        <fullName evidence="10">Type II secretion system protein F</fullName>
    </submittedName>
</protein>
<dbReference type="InterPro" id="IPR042094">
    <property type="entry name" value="T2SS_GspF_sf"/>
</dbReference>
<dbReference type="PANTHER" id="PTHR30012:SF7">
    <property type="entry name" value="PROTEIN TRANSPORT PROTEIN HOFC HOMOLOG"/>
    <property type="match status" value="1"/>
</dbReference>
<feature type="domain" description="Type II secretion system protein GspF" evidence="9">
    <location>
        <begin position="76"/>
        <end position="199"/>
    </location>
</feature>
<evidence type="ECO:0000256" key="3">
    <source>
        <dbReference type="ARBA" id="ARBA00022475"/>
    </source>
</evidence>
<evidence type="ECO:0000256" key="2">
    <source>
        <dbReference type="ARBA" id="ARBA00005745"/>
    </source>
</evidence>
<comment type="caution">
    <text evidence="10">The sequence shown here is derived from an EMBL/GenBank/DDBJ whole genome shotgun (WGS) entry which is preliminary data.</text>
</comment>
<dbReference type="Proteomes" id="UP000620266">
    <property type="component" value="Unassembled WGS sequence"/>
</dbReference>
<evidence type="ECO:0000256" key="7">
    <source>
        <dbReference type="ARBA" id="ARBA00023136"/>
    </source>
</evidence>
<dbReference type="AlphaFoldDB" id="A0A8J2XY17"/>
<dbReference type="GO" id="GO:0005886">
    <property type="term" value="C:plasma membrane"/>
    <property type="evidence" value="ECO:0007669"/>
    <property type="project" value="UniProtKB-SubCell"/>
</dbReference>
<keyword evidence="7 8" id="KW-0472">Membrane</keyword>
<evidence type="ECO:0000256" key="1">
    <source>
        <dbReference type="ARBA" id="ARBA00004429"/>
    </source>
</evidence>
<comment type="similarity">
    <text evidence="2">Belongs to the GSP F family.</text>
</comment>
<evidence type="ECO:0000259" key="9">
    <source>
        <dbReference type="Pfam" id="PF00482"/>
    </source>
</evidence>
<dbReference type="Gene3D" id="1.20.81.30">
    <property type="entry name" value="Type II secretion system (T2SS), domain F"/>
    <property type="match status" value="2"/>
</dbReference>
<dbReference type="InterPro" id="IPR003004">
    <property type="entry name" value="GspF/PilC"/>
</dbReference>
<dbReference type="InterPro" id="IPR018076">
    <property type="entry name" value="T2SS_GspF_dom"/>
</dbReference>
<evidence type="ECO:0000256" key="8">
    <source>
        <dbReference type="SAM" id="Phobius"/>
    </source>
</evidence>
<proteinExistence type="inferred from homology"/>
<accession>A0A8J2XY17</accession>
<keyword evidence="3" id="KW-1003">Cell membrane</keyword>